<dbReference type="OrthoDB" id="3682664at2759"/>
<keyword evidence="2" id="KW-1185">Reference proteome</keyword>
<evidence type="ECO:0000313" key="1">
    <source>
        <dbReference type="EMBL" id="KAF2281471.1"/>
    </source>
</evidence>
<name>A0A6A6JXW9_WESOR</name>
<protein>
    <submittedName>
        <fullName evidence="1">Uncharacterized protein</fullName>
    </submittedName>
</protein>
<dbReference type="GeneID" id="54553738"/>
<organism evidence="1 2">
    <name type="scientific">Westerdykella ornata</name>
    <dbReference type="NCBI Taxonomy" id="318751"/>
    <lineage>
        <taxon>Eukaryota</taxon>
        <taxon>Fungi</taxon>
        <taxon>Dikarya</taxon>
        <taxon>Ascomycota</taxon>
        <taxon>Pezizomycotina</taxon>
        <taxon>Dothideomycetes</taxon>
        <taxon>Pleosporomycetidae</taxon>
        <taxon>Pleosporales</taxon>
        <taxon>Sporormiaceae</taxon>
        <taxon>Westerdykella</taxon>
    </lineage>
</organism>
<sequence length="203" mass="22441">MGKRLSRGRKDLLLLAFGILTGAIPLGSENPLLPGKINHNPTPALNFTTVAAAVINPAGVAIKGYVQNNCNFPIYVQYATCCPPERRMKGDGCVDDLQTLHPRTGYWSSGVAVPDACSQTIRMYKFKDSREVYQLEYNVDVNGIVWYNLSSDDGSPFTSEARFLTVGEGCMYMYCRPGDEPAVCDWPHHLGSCSARDVRFYLC</sequence>
<proteinExistence type="predicted"/>
<dbReference type="RefSeq" id="XP_033659008.1">
    <property type="nucleotide sequence ID" value="XM_033800563.1"/>
</dbReference>
<gene>
    <name evidence="1" type="ORF">EI97DRAFT_454662</name>
</gene>
<accession>A0A6A6JXW9</accession>
<evidence type="ECO:0000313" key="2">
    <source>
        <dbReference type="Proteomes" id="UP000800097"/>
    </source>
</evidence>
<reference evidence="1" key="1">
    <citation type="journal article" date="2020" name="Stud. Mycol.">
        <title>101 Dothideomycetes genomes: a test case for predicting lifestyles and emergence of pathogens.</title>
        <authorList>
            <person name="Haridas S."/>
            <person name="Albert R."/>
            <person name="Binder M."/>
            <person name="Bloem J."/>
            <person name="Labutti K."/>
            <person name="Salamov A."/>
            <person name="Andreopoulos B."/>
            <person name="Baker S."/>
            <person name="Barry K."/>
            <person name="Bills G."/>
            <person name="Bluhm B."/>
            <person name="Cannon C."/>
            <person name="Castanera R."/>
            <person name="Culley D."/>
            <person name="Daum C."/>
            <person name="Ezra D."/>
            <person name="Gonzalez J."/>
            <person name="Henrissat B."/>
            <person name="Kuo A."/>
            <person name="Liang C."/>
            <person name="Lipzen A."/>
            <person name="Lutzoni F."/>
            <person name="Magnuson J."/>
            <person name="Mondo S."/>
            <person name="Nolan M."/>
            <person name="Ohm R."/>
            <person name="Pangilinan J."/>
            <person name="Park H.-J."/>
            <person name="Ramirez L."/>
            <person name="Alfaro M."/>
            <person name="Sun H."/>
            <person name="Tritt A."/>
            <person name="Yoshinaga Y."/>
            <person name="Zwiers L.-H."/>
            <person name="Turgeon B."/>
            <person name="Goodwin S."/>
            <person name="Spatafora J."/>
            <person name="Crous P."/>
            <person name="Grigoriev I."/>
        </authorList>
    </citation>
    <scope>NUCLEOTIDE SEQUENCE</scope>
    <source>
        <strain evidence="1">CBS 379.55</strain>
    </source>
</reference>
<dbReference type="Proteomes" id="UP000800097">
    <property type="component" value="Unassembled WGS sequence"/>
</dbReference>
<dbReference type="InterPro" id="IPR006771">
    <property type="entry name" value="CetA-like"/>
</dbReference>
<dbReference type="Pfam" id="PF04681">
    <property type="entry name" value="Bys1"/>
    <property type="match status" value="1"/>
</dbReference>
<dbReference type="EMBL" id="ML986484">
    <property type="protein sequence ID" value="KAF2281471.1"/>
    <property type="molecule type" value="Genomic_DNA"/>
</dbReference>
<dbReference type="AlphaFoldDB" id="A0A6A6JXW9"/>